<dbReference type="VEuPathDB" id="VectorBase:AARA21_014918"/>
<keyword evidence="10" id="KW-1185">Reference proteome</keyword>
<dbReference type="Pfam" id="PF13920">
    <property type="entry name" value="zf-C3HC4_3"/>
    <property type="match status" value="1"/>
</dbReference>
<evidence type="ECO:0000313" key="9">
    <source>
        <dbReference type="EnsemblMetazoa" id="AARA011453-PA"/>
    </source>
</evidence>
<dbReference type="Gene3D" id="3.30.40.10">
    <property type="entry name" value="Zinc/RING finger domain, C3HC4 (zinc finger)"/>
    <property type="match status" value="1"/>
</dbReference>
<dbReference type="SMART" id="SM00184">
    <property type="entry name" value="RING"/>
    <property type="match status" value="1"/>
</dbReference>
<dbReference type="EC" id="2.3.2.27" evidence="2"/>
<dbReference type="EMBL" id="APCN01006067">
    <property type="status" value="NOT_ANNOTATED_CDS"/>
    <property type="molecule type" value="Genomic_DNA"/>
</dbReference>
<dbReference type="Pfam" id="PF26192">
    <property type="entry name" value="RNF157-like_N"/>
    <property type="match status" value="1"/>
</dbReference>
<evidence type="ECO:0000256" key="6">
    <source>
        <dbReference type="ARBA" id="ARBA00022786"/>
    </source>
</evidence>
<evidence type="ECO:0000256" key="1">
    <source>
        <dbReference type="ARBA" id="ARBA00000900"/>
    </source>
</evidence>
<feature type="compositionally biased region" description="Basic and acidic residues" evidence="8">
    <location>
        <begin position="551"/>
        <end position="562"/>
    </location>
</feature>
<name>A0A182ICY4_ANOAR</name>
<proteinExistence type="predicted"/>
<dbReference type="InterPro" id="IPR001841">
    <property type="entry name" value="Znf_RING"/>
</dbReference>
<feature type="region of interest" description="Disordered" evidence="8">
    <location>
        <begin position="790"/>
        <end position="864"/>
    </location>
</feature>
<dbReference type="VEuPathDB" id="VectorBase:AARA011453"/>
<feature type="compositionally biased region" description="Polar residues" evidence="8">
    <location>
        <begin position="474"/>
        <end position="491"/>
    </location>
</feature>
<evidence type="ECO:0000256" key="5">
    <source>
        <dbReference type="ARBA" id="ARBA00022771"/>
    </source>
</evidence>
<keyword evidence="6" id="KW-0833">Ubl conjugation pathway</keyword>
<evidence type="ECO:0000256" key="3">
    <source>
        <dbReference type="ARBA" id="ARBA00022679"/>
    </source>
</evidence>
<feature type="region of interest" description="Disordered" evidence="8">
    <location>
        <begin position="616"/>
        <end position="640"/>
    </location>
</feature>
<dbReference type="GO" id="GO:0016567">
    <property type="term" value="P:protein ubiquitination"/>
    <property type="evidence" value="ECO:0007669"/>
    <property type="project" value="TreeGrafter"/>
</dbReference>
<dbReference type="GO" id="GO:0005737">
    <property type="term" value="C:cytoplasm"/>
    <property type="evidence" value="ECO:0007669"/>
    <property type="project" value="TreeGrafter"/>
</dbReference>
<keyword evidence="7" id="KW-0862">Zinc</keyword>
<evidence type="ECO:0000256" key="4">
    <source>
        <dbReference type="ARBA" id="ARBA00022723"/>
    </source>
</evidence>
<feature type="compositionally biased region" description="Polar residues" evidence="8">
    <location>
        <begin position="834"/>
        <end position="854"/>
    </location>
</feature>
<keyword evidence="4" id="KW-0479">Metal-binding</keyword>
<dbReference type="PROSITE" id="PS50089">
    <property type="entry name" value="ZF_RING_2"/>
    <property type="match status" value="1"/>
</dbReference>
<dbReference type="EnsemblMetazoa" id="AARA011453-RA">
    <property type="protein sequence ID" value="AARA011453-PA"/>
    <property type="gene ID" value="AARA011453"/>
</dbReference>
<evidence type="ECO:0000256" key="7">
    <source>
        <dbReference type="ARBA" id="ARBA00022833"/>
    </source>
</evidence>
<dbReference type="PANTHER" id="PTHR22996">
    <property type="entry name" value="MAHOGUNIN"/>
    <property type="match status" value="1"/>
</dbReference>
<dbReference type="AlphaFoldDB" id="A0A182ICY4"/>
<dbReference type="FunFam" id="3.30.40.10:FF:000013">
    <property type="entry name" value="E3 ubiquitin-protein ligase MGRN1 isoform 1"/>
    <property type="match status" value="1"/>
</dbReference>
<feature type="region of interest" description="Disordered" evidence="8">
    <location>
        <begin position="722"/>
        <end position="745"/>
    </location>
</feature>
<evidence type="ECO:0000256" key="2">
    <source>
        <dbReference type="ARBA" id="ARBA00012483"/>
    </source>
</evidence>
<feature type="region of interest" description="Disordered" evidence="8">
    <location>
        <begin position="111"/>
        <end position="130"/>
    </location>
</feature>
<feature type="compositionally biased region" description="Low complexity" evidence="8">
    <location>
        <begin position="805"/>
        <end position="828"/>
    </location>
</feature>
<dbReference type="SUPFAM" id="SSF57850">
    <property type="entry name" value="RING/U-box"/>
    <property type="match status" value="1"/>
</dbReference>
<dbReference type="GO" id="GO:0008270">
    <property type="term" value="F:zinc ion binding"/>
    <property type="evidence" value="ECO:0007669"/>
    <property type="project" value="UniProtKB-KW"/>
</dbReference>
<dbReference type="InterPro" id="IPR045194">
    <property type="entry name" value="MGRN1/RNF157-like"/>
</dbReference>
<feature type="region of interest" description="Disordered" evidence="8">
    <location>
        <begin position="547"/>
        <end position="590"/>
    </location>
</feature>
<reference evidence="9" key="1">
    <citation type="submission" date="2022-08" db="UniProtKB">
        <authorList>
            <consortium name="EnsemblMetazoa"/>
        </authorList>
    </citation>
    <scope>IDENTIFICATION</scope>
    <source>
        <strain evidence="9">Dongola</strain>
    </source>
</reference>
<keyword evidence="5" id="KW-0863">Zinc-finger</keyword>
<dbReference type="InterPro" id="IPR058981">
    <property type="entry name" value="MGRN1/RNF157-like_N"/>
</dbReference>
<feature type="compositionally biased region" description="Polar residues" evidence="8">
    <location>
        <begin position="444"/>
        <end position="465"/>
    </location>
</feature>
<protein>
    <recommendedName>
        <fullName evidence="2">RING-type E3 ubiquitin transferase</fullName>
        <ecNumber evidence="2">2.3.2.27</ecNumber>
    </recommendedName>
</protein>
<feature type="region of interest" description="Disordered" evidence="8">
    <location>
        <begin position="444"/>
        <end position="491"/>
    </location>
</feature>
<keyword evidence="3" id="KW-0808">Transferase</keyword>
<dbReference type="PANTHER" id="PTHR22996:SF0">
    <property type="entry name" value="RE60872P-RELATED"/>
    <property type="match status" value="1"/>
</dbReference>
<accession>A0A182ICY4</accession>
<feature type="compositionally biased region" description="Polar residues" evidence="8">
    <location>
        <begin position="792"/>
        <end position="804"/>
    </location>
</feature>
<evidence type="ECO:0000313" key="10">
    <source>
        <dbReference type="Proteomes" id="UP000075840"/>
    </source>
</evidence>
<dbReference type="GO" id="GO:0061630">
    <property type="term" value="F:ubiquitin protein ligase activity"/>
    <property type="evidence" value="ECO:0007669"/>
    <property type="project" value="UniProtKB-EC"/>
</dbReference>
<evidence type="ECO:0000256" key="8">
    <source>
        <dbReference type="SAM" id="MobiDB-lite"/>
    </source>
</evidence>
<dbReference type="InterPro" id="IPR013083">
    <property type="entry name" value="Znf_RING/FYVE/PHD"/>
</dbReference>
<organism evidence="9 10">
    <name type="scientific">Anopheles arabiensis</name>
    <name type="common">Mosquito</name>
    <dbReference type="NCBI Taxonomy" id="7173"/>
    <lineage>
        <taxon>Eukaryota</taxon>
        <taxon>Metazoa</taxon>
        <taxon>Ecdysozoa</taxon>
        <taxon>Arthropoda</taxon>
        <taxon>Hexapoda</taxon>
        <taxon>Insecta</taxon>
        <taxon>Pterygota</taxon>
        <taxon>Neoptera</taxon>
        <taxon>Endopterygota</taxon>
        <taxon>Diptera</taxon>
        <taxon>Nematocera</taxon>
        <taxon>Culicoidea</taxon>
        <taxon>Culicidae</taxon>
        <taxon>Anophelinae</taxon>
        <taxon>Anopheles</taxon>
    </lineage>
</organism>
<dbReference type="Proteomes" id="UP000075840">
    <property type="component" value="Unassembled WGS sequence"/>
</dbReference>
<sequence length="864" mass="90003">MGLFASRQNATVEETDVSLNHLYKYPPRSGNYFGTHFIMGGERFDTPQPEAYLFGENADLNFLGSKPTPFPYPPPQATEPTKTLKSLVNIRKESVRFVKVLDAGGNGVVKPAGGDQVAKPNPATTTTTTTTTNGTISNGYNIEFIFDADSPCHITIYYFCIEDIGPGGSNYISRDSSMTSETFHFQRGVNQLFSAPHHIIYPALYAEENLSYSPDKDTFPVVIHCVVGEAATGGGNSAVANSNTTTVTTITNNNSGLTAGVASDGGGDSGGAGPGSRQSHATICVIDHHSDGTYALRALKQKIFVDGLYYLLQEIYGIENKLANKTVTDEETEDNGSECVICMCDTRDTLILPCRHLCLCNSCADSLRYQANNCPICRAPFRALLQIRAVQKEGAGGGGGLPCGGSTPAAQNSADSADNIPAGYKTISLIEALNGPTVSMKAINGSTDSTAGTENGSENNRSTDNGFGFRNKMTKSSTDHSSNGELANGSIVSEKSSSDIRMHLLASDETNAIAEAGSGGTNVGGIANPTTVCTKKELLSKHSPLMQRAPVSKDKNPREKGSLHRIGNSGTNGSNGGALVSSKSKSPSDRTIGFHLVHEKPAAPGAALVGKMPDSKLTDLTENDDDSEAEKLSPLLRKSDSYDAGSKLGDMAMKKLLIGGSGTIGEPVKEKTSPSAVITELLKGAIIGSDDIGVEGGGVEMGLVGGNRGAGGAIISIVTDDSEDFYTPEDPPATSPLKSIDDDDDELPKLAEIDTGRKMLVAAAAATATTAPGANLGSAPPAALSVLKEEFSQGSLPDSPISGNSQTSTRSSSDSYSSSSSTRQLLSSGAVPNDTPTHVLSSCDSTANGHSSVSKAVECGIESD</sequence>
<comment type="catalytic activity">
    <reaction evidence="1">
        <text>S-ubiquitinyl-[E2 ubiquitin-conjugating enzyme]-L-cysteine + [acceptor protein]-L-lysine = [E2 ubiquitin-conjugating enzyme]-L-cysteine + N(6)-ubiquitinyl-[acceptor protein]-L-lysine.</text>
        <dbReference type="EC" id="2.3.2.27"/>
    </reaction>
</comment>